<evidence type="ECO:0000313" key="4">
    <source>
        <dbReference type="Proteomes" id="UP001595907"/>
    </source>
</evidence>
<comment type="caution">
    <text evidence="3">The sequence shown here is derived from an EMBL/GenBank/DDBJ whole genome shotgun (WGS) entry which is preliminary data.</text>
</comment>
<dbReference type="Gene3D" id="2.40.50.1020">
    <property type="entry name" value="LytTr DNA-binding domain"/>
    <property type="match status" value="1"/>
</dbReference>
<dbReference type="InterPro" id="IPR011006">
    <property type="entry name" value="CheY-like_superfamily"/>
</dbReference>
<dbReference type="InterPro" id="IPR046947">
    <property type="entry name" value="LytR-like"/>
</dbReference>
<proteinExistence type="predicted"/>
<sequence>MYVEDSKIDQTIFKVETAKFSEIELLGVFNNAEIALDYCAMNLPDIAFVDVEMKGKDGIWFAQQIKNMGITIVFLSSHSEFAINAFDVEALHFITKPLDTLAIREVVNRFKKRKEEAPLLHEIPKRIFVNTQKQVNVIQMEDIVYVEADGSYTKFFLLNKKVIISGKNLKTYTGTLLANPDFVKIHRTYIINQANLVSINKKYLDASFVFKNDMTINMATFKKDDWMDKYI</sequence>
<dbReference type="SMART" id="SM00448">
    <property type="entry name" value="REC"/>
    <property type="match status" value="1"/>
</dbReference>
<evidence type="ECO:0000313" key="3">
    <source>
        <dbReference type="EMBL" id="MFC4263648.1"/>
    </source>
</evidence>
<dbReference type="PROSITE" id="PS50110">
    <property type="entry name" value="RESPONSE_REGULATORY"/>
    <property type="match status" value="1"/>
</dbReference>
<evidence type="ECO:0000256" key="1">
    <source>
        <dbReference type="PROSITE-ProRule" id="PRU00169"/>
    </source>
</evidence>
<dbReference type="RefSeq" id="WP_379710516.1">
    <property type="nucleotide sequence ID" value="NZ_JBHSCZ010000003.1"/>
</dbReference>
<dbReference type="Pfam" id="PF04397">
    <property type="entry name" value="LytTR"/>
    <property type="match status" value="1"/>
</dbReference>
<dbReference type="Gene3D" id="3.40.50.2300">
    <property type="match status" value="1"/>
</dbReference>
<reference evidence="4" key="1">
    <citation type="journal article" date="2019" name="Int. J. Syst. Evol. Microbiol.">
        <title>The Global Catalogue of Microorganisms (GCM) 10K type strain sequencing project: providing services to taxonomists for standard genome sequencing and annotation.</title>
        <authorList>
            <consortium name="The Broad Institute Genomics Platform"/>
            <consortium name="The Broad Institute Genome Sequencing Center for Infectious Disease"/>
            <person name="Wu L."/>
            <person name="Ma J."/>
        </authorList>
    </citation>
    <scope>NUCLEOTIDE SEQUENCE [LARGE SCALE GENOMIC DNA]</scope>
    <source>
        <strain evidence="4">CECT 8289</strain>
    </source>
</reference>
<dbReference type="InterPro" id="IPR001789">
    <property type="entry name" value="Sig_transdc_resp-reg_receiver"/>
</dbReference>
<protein>
    <submittedName>
        <fullName evidence="3">LytR/AlgR family response regulator transcription factor</fullName>
    </submittedName>
</protein>
<dbReference type="Pfam" id="PF00072">
    <property type="entry name" value="Response_reg"/>
    <property type="match status" value="1"/>
</dbReference>
<keyword evidence="1" id="KW-0597">Phosphoprotein</keyword>
<dbReference type="PANTHER" id="PTHR37299">
    <property type="entry name" value="TRANSCRIPTIONAL REGULATOR-RELATED"/>
    <property type="match status" value="1"/>
</dbReference>
<dbReference type="PANTHER" id="PTHR37299:SF1">
    <property type="entry name" value="STAGE 0 SPORULATION PROTEIN A HOMOLOG"/>
    <property type="match status" value="1"/>
</dbReference>
<dbReference type="SMART" id="SM00850">
    <property type="entry name" value="LytTR"/>
    <property type="match status" value="1"/>
</dbReference>
<gene>
    <name evidence="3" type="ORF">ACFOWM_12205</name>
</gene>
<feature type="domain" description="Response regulatory" evidence="2">
    <location>
        <begin position="1"/>
        <end position="111"/>
    </location>
</feature>
<accession>A0ABV8QVD6</accession>
<keyword evidence="4" id="KW-1185">Reference proteome</keyword>
<dbReference type="Proteomes" id="UP001595907">
    <property type="component" value="Unassembled WGS sequence"/>
</dbReference>
<dbReference type="EMBL" id="JBHSCZ010000003">
    <property type="protein sequence ID" value="MFC4263648.1"/>
    <property type="molecule type" value="Genomic_DNA"/>
</dbReference>
<dbReference type="InterPro" id="IPR007492">
    <property type="entry name" value="LytTR_DNA-bd_dom"/>
</dbReference>
<dbReference type="SUPFAM" id="SSF52172">
    <property type="entry name" value="CheY-like"/>
    <property type="match status" value="1"/>
</dbReference>
<name>A0ABV8QVD6_9BACT</name>
<evidence type="ECO:0000259" key="2">
    <source>
        <dbReference type="PROSITE" id="PS50110"/>
    </source>
</evidence>
<organism evidence="3 4">
    <name type="scientific">Ferruginibacter yonginensis</name>
    <dbReference type="NCBI Taxonomy" id="1310416"/>
    <lineage>
        <taxon>Bacteria</taxon>
        <taxon>Pseudomonadati</taxon>
        <taxon>Bacteroidota</taxon>
        <taxon>Chitinophagia</taxon>
        <taxon>Chitinophagales</taxon>
        <taxon>Chitinophagaceae</taxon>
        <taxon>Ferruginibacter</taxon>
    </lineage>
</organism>
<feature type="modified residue" description="4-aspartylphosphate" evidence="1">
    <location>
        <position position="50"/>
    </location>
</feature>